<evidence type="ECO:0000313" key="2">
    <source>
        <dbReference type="EMBL" id="KAJ8868602.1"/>
    </source>
</evidence>
<reference evidence="2 3" key="1">
    <citation type="submission" date="2023-02" db="EMBL/GenBank/DDBJ databases">
        <title>LHISI_Scaffold_Assembly.</title>
        <authorList>
            <person name="Stuart O.P."/>
            <person name="Cleave R."/>
            <person name="Magrath M.J.L."/>
            <person name="Mikheyev A.S."/>
        </authorList>
    </citation>
    <scope>NUCLEOTIDE SEQUENCE [LARGE SCALE GENOMIC DNA]</scope>
    <source>
        <strain evidence="2">Daus_M_001</strain>
        <tissue evidence="2">Leg muscle</tissue>
    </source>
</reference>
<evidence type="ECO:0000313" key="3">
    <source>
        <dbReference type="Proteomes" id="UP001159363"/>
    </source>
</evidence>
<organism evidence="2 3">
    <name type="scientific">Dryococelus australis</name>
    <dbReference type="NCBI Taxonomy" id="614101"/>
    <lineage>
        <taxon>Eukaryota</taxon>
        <taxon>Metazoa</taxon>
        <taxon>Ecdysozoa</taxon>
        <taxon>Arthropoda</taxon>
        <taxon>Hexapoda</taxon>
        <taxon>Insecta</taxon>
        <taxon>Pterygota</taxon>
        <taxon>Neoptera</taxon>
        <taxon>Polyneoptera</taxon>
        <taxon>Phasmatodea</taxon>
        <taxon>Verophasmatodea</taxon>
        <taxon>Anareolatae</taxon>
        <taxon>Phasmatidae</taxon>
        <taxon>Eurycanthinae</taxon>
        <taxon>Dryococelus</taxon>
    </lineage>
</organism>
<protein>
    <submittedName>
        <fullName evidence="2">Uncharacterized protein</fullName>
    </submittedName>
</protein>
<sequence>MPVPGHAAEDLDTHPATYIARPKRQHGVHTQRTKHCLCFCGSRELQTRMCPRPRCLGAIREVVAHLSHITLRLLSSADEKARLRNAGRVPLQPLKLFADQLQAILEVVVHLCRDGHKVHWPHVEAVPQALCVAWHCKPHAAAHLTEFMSYAKSPTWMMASYMPRCVSSCSRDRETAFSLPRSPYTARVGLQECSSGGVLNPIMPDQPRMKGRGKREIPKKSSRPTASSGMIPTSENPNNDDDEGRRRGEEEKLLLSQKVQCSIPVNMVEHTSSQRDNQQTTDTYHYFIICYLVSKLLPPPPYSIGPQPPNYHSQRIIGFTSHPILKPLTLSPPFTHYYH</sequence>
<proteinExistence type="predicted"/>
<gene>
    <name evidence="2" type="ORF">PR048_030140</name>
</gene>
<name>A0ABQ9GAU3_9NEOP</name>
<keyword evidence="3" id="KW-1185">Reference proteome</keyword>
<feature type="compositionally biased region" description="Polar residues" evidence="1">
    <location>
        <begin position="223"/>
        <end position="234"/>
    </location>
</feature>
<dbReference type="Proteomes" id="UP001159363">
    <property type="component" value="Chromosome 13"/>
</dbReference>
<accession>A0ABQ9GAU3</accession>
<dbReference type="EMBL" id="JARBHB010000014">
    <property type="protein sequence ID" value="KAJ8868602.1"/>
    <property type="molecule type" value="Genomic_DNA"/>
</dbReference>
<comment type="caution">
    <text evidence="2">The sequence shown here is derived from an EMBL/GenBank/DDBJ whole genome shotgun (WGS) entry which is preliminary data.</text>
</comment>
<feature type="region of interest" description="Disordered" evidence="1">
    <location>
        <begin position="197"/>
        <end position="247"/>
    </location>
</feature>
<evidence type="ECO:0000256" key="1">
    <source>
        <dbReference type="SAM" id="MobiDB-lite"/>
    </source>
</evidence>